<name>A0ABS4X5K5_9MICO</name>
<accession>A0ABS4X5K5</accession>
<dbReference type="EMBL" id="JAGIOD010000002">
    <property type="protein sequence ID" value="MBP2383744.1"/>
    <property type="molecule type" value="Genomic_DNA"/>
</dbReference>
<evidence type="ECO:0000313" key="2">
    <source>
        <dbReference type="EMBL" id="MBP2383744.1"/>
    </source>
</evidence>
<dbReference type="Proteomes" id="UP001519290">
    <property type="component" value="Unassembled WGS sequence"/>
</dbReference>
<evidence type="ECO:0000313" key="3">
    <source>
        <dbReference type="Proteomes" id="UP001519290"/>
    </source>
</evidence>
<gene>
    <name evidence="2" type="ORF">JOF43_003733</name>
</gene>
<comment type="caution">
    <text evidence="2">The sequence shown here is derived from an EMBL/GenBank/DDBJ whole genome shotgun (WGS) entry which is preliminary data.</text>
</comment>
<evidence type="ECO:0000256" key="1">
    <source>
        <dbReference type="SAM" id="MobiDB-lite"/>
    </source>
</evidence>
<keyword evidence="3" id="KW-1185">Reference proteome</keyword>
<protein>
    <recommendedName>
        <fullName evidence="4">Secreted protein</fullName>
    </recommendedName>
</protein>
<sequence>MSTTIRRAILIAVVVIAVLAGALWFAFGRGGDSPEEESTGVAVMPSDGGGEQTSTEDPTPTDAADAPEVTGDLTDPEQVALAFVEAYPGKVENIADPTFLASLKGVDASLLDEVTDPTIEQVDHSVDETYERYAFTVSGSYDGQQVQAYTITVARPAEPAEGGSEADNGINYQVHSFDWSPHMLGEEEEPGPAADLVSPITAQKRGDLMSETRTGVITQVLTFDPDESQKNRKARLGELMLEPTGVTPPLSRDGDYAMKIEILSQSYSTEVGGPITLTYGGTWVDPYDPSYNGPWSLTATITRDDNGKFVVKSVEKTPANKSNGNDE</sequence>
<reference evidence="2 3" key="1">
    <citation type="submission" date="2021-03" db="EMBL/GenBank/DDBJ databases">
        <title>Sequencing the genomes of 1000 actinobacteria strains.</title>
        <authorList>
            <person name="Klenk H.-P."/>
        </authorList>
    </citation>
    <scope>NUCLEOTIDE SEQUENCE [LARGE SCALE GENOMIC DNA]</scope>
    <source>
        <strain evidence="2 3">DSM 14566</strain>
    </source>
</reference>
<evidence type="ECO:0008006" key="4">
    <source>
        <dbReference type="Google" id="ProtNLM"/>
    </source>
</evidence>
<feature type="region of interest" description="Disordered" evidence="1">
    <location>
        <begin position="34"/>
        <end position="71"/>
    </location>
</feature>
<organism evidence="2 3">
    <name type="scientific">Brachybacterium sacelli</name>
    <dbReference type="NCBI Taxonomy" id="173364"/>
    <lineage>
        <taxon>Bacteria</taxon>
        <taxon>Bacillati</taxon>
        <taxon>Actinomycetota</taxon>
        <taxon>Actinomycetes</taxon>
        <taxon>Micrococcales</taxon>
        <taxon>Dermabacteraceae</taxon>
        <taxon>Brachybacterium</taxon>
    </lineage>
</organism>
<proteinExistence type="predicted"/>
<dbReference type="RefSeq" id="WP_209904550.1">
    <property type="nucleotide sequence ID" value="NZ_BAAAJW010000017.1"/>
</dbReference>